<dbReference type="GO" id="GO:0016301">
    <property type="term" value="F:kinase activity"/>
    <property type="evidence" value="ECO:0007669"/>
    <property type="project" value="UniProtKB-KW"/>
</dbReference>
<dbReference type="InterPro" id="IPR003594">
    <property type="entry name" value="HATPase_dom"/>
</dbReference>
<accession>A0ABU8VQU5</accession>
<organism evidence="3 4">
    <name type="scientific">Variovorax ureilyticus</name>
    <dbReference type="NCBI Taxonomy" id="1836198"/>
    <lineage>
        <taxon>Bacteria</taxon>
        <taxon>Pseudomonadati</taxon>
        <taxon>Pseudomonadota</taxon>
        <taxon>Betaproteobacteria</taxon>
        <taxon>Burkholderiales</taxon>
        <taxon>Comamonadaceae</taxon>
        <taxon>Variovorax</taxon>
    </lineage>
</organism>
<comment type="caution">
    <text evidence="3">The sequence shown here is derived from an EMBL/GenBank/DDBJ whole genome shotgun (WGS) entry which is preliminary data.</text>
</comment>
<dbReference type="Pfam" id="PF02518">
    <property type="entry name" value="HATPase_c"/>
    <property type="match status" value="1"/>
</dbReference>
<dbReference type="PANTHER" id="PTHR34220:SF9">
    <property type="entry name" value="SIGNAL TRANSDUCTION HISTIDINE KINASE INTERNAL REGION DOMAIN-CONTAINING PROTEIN"/>
    <property type="match status" value="1"/>
</dbReference>
<name>A0ABU8VQU5_9BURK</name>
<keyword evidence="3" id="KW-0418">Kinase</keyword>
<evidence type="ECO:0000313" key="3">
    <source>
        <dbReference type="EMBL" id="MEJ8816033.1"/>
    </source>
</evidence>
<dbReference type="RefSeq" id="WP_340361228.1">
    <property type="nucleotide sequence ID" value="NZ_JBBKZU010000028.1"/>
</dbReference>
<feature type="transmembrane region" description="Helical" evidence="1">
    <location>
        <begin position="55"/>
        <end position="77"/>
    </location>
</feature>
<reference evidence="3 4" key="1">
    <citation type="submission" date="2024-03" db="EMBL/GenBank/DDBJ databases">
        <title>Novel species of the genus Variovorax.</title>
        <authorList>
            <person name="Liu Q."/>
            <person name="Xin Y.-H."/>
        </authorList>
    </citation>
    <scope>NUCLEOTIDE SEQUENCE [LARGE SCALE GENOMIC DNA]</scope>
    <source>
        <strain evidence="3 4">KACC 18899</strain>
    </source>
</reference>
<keyword evidence="4" id="KW-1185">Reference proteome</keyword>
<dbReference type="InterPro" id="IPR010559">
    <property type="entry name" value="Sig_transdc_His_kin_internal"/>
</dbReference>
<dbReference type="SMART" id="SM00387">
    <property type="entry name" value="HATPase_c"/>
    <property type="match status" value="1"/>
</dbReference>
<protein>
    <submittedName>
        <fullName evidence="3">Histidine kinase</fullName>
    </submittedName>
</protein>
<proteinExistence type="predicted"/>
<keyword evidence="1" id="KW-0472">Membrane</keyword>
<keyword evidence="3" id="KW-0808">Transferase</keyword>
<sequence length="357" mass="39224">MAVVQFQRHRAWFENVAIWLAACVACALMLASFESLWFFFTDSFWDAWREFAWCFLRALVAVAALFFVLGVGTAWLPERRALRWPALALVIVAAAALGWFAEDGLTFILSGEHISDGERPYMLHTMFVLALLVGVLGEYRWASLRAAALLHEAELNRVRLEGELAAGRLQVLQAQIEPHFLFNSLANIRRLLRTDGNAGRAMLVDLMLYLESALPRMRDDSSTLAREAELIRAFLAVHQVRMGGRLQFRVDVPDGLGRRVVPPMMLLTLIENALKHGLGPLPEGGSISVVATEADDKLVLQVSDTGRGLVAGSGGGTGLANIRARLRAMYGPAAGLSLRHNEPHGVVAQILLPVQVA</sequence>
<evidence type="ECO:0000259" key="2">
    <source>
        <dbReference type="SMART" id="SM00387"/>
    </source>
</evidence>
<feature type="transmembrane region" description="Helical" evidence="1">
    <location>
        <begin position="16"/>
        <end position="40"/>
    </location>
</feature>
<dbReference type="EMBL" id="JBBKZU010000028">
    <property type="protein sequence ID" value="MEJ8816033.1"/>
    <property type="molecule type" value="Genomic_DNA"/>
</dbReference>
<keyword evidence="1" id="KW-1133">Transmembrane helix</keyword>
<gene>
    <name evidence="3" type="ORF">WKW77_33590</name>
</gene>
<dbReference type="PANTHER" id="PTHR34220">
    <property type="entry name" value="SENSOR HISTIDINE KINASE YPDA"/>
    <property type="match status" value="1"/>
</dbReference>
<feature type="domain" description="Histidine kinase/HSP90-like ATPase" evidence="2">
    <location>
        <begin position="261"/>
        <end position="356"/>
    </location>
</feature>
<dbReference type="InterPro" id="IPR036890">
    <property type="entry name" value="HATPase_C_sf"/>
</dbReference>
<keyword evidence="1" id="KW-0812">Transmembrane</keyword>
<evidence type="ECO:0000256" key="1">
    <source>
        <dbReference type="SAM" id="Phobius"/>
    </source>
</evidence>
<feature type="transmembrane region" description="Helical" evidence="1">
    <location>
        <begin position="121"/>
        <end position="139"/>
    </location>
</feature>
<dbReference type="SUPFAM" id="SSF55874">
    <property type="entry name" value="ATPase domain of HSP90 chaperone/DNA topoisomerase II/histidine kinase"/>
    <property type="match status" value="1"/>
</dbReference>
<feature type="transmembrane region" description="Helical" evidence="1">
    <location>
        <begin position="84"/>
        <end position="101"/>
    </location>
</feature>
<dbReference type="Pfam" id="PF06580">
    <property type="entry name" value="His_kinase"/>
    <property type="match status" value="1"/>
</dbReference>
<dbReference type="Proteomes" id="UP001365846">
    <property type="component" value="Unassembled WGS sequence"/>
</dbReference>
<dbReference type="InterPro" id="IPR050640">
    <property type="entry name" value="Bact_2-comp_sensor_kinase"/>
</dbReference>
<dbReference type="Gene3D" id="3.30.565.10">
    <property type="entry name" value="Histidine kinase-like ATPase, C-terminal domain"/>
    <property type="match status" value="1"/>
</dbReference>
<evidence type="ECO:0000313" key="4">
    <source>
        <dbReference type="Proteomes" id="UP001365846"/>
    </source>
</evidence>